<evidence type="ECO:0000313" key="16">
    <source>
        <dbReference type="Proteomes" id="UP000699462"/>
    </source>
</evidence>
<evidence type="ECO:0000256" key="1">
    <source>
        <dbReference type="ARBA" id="ARBA00004496"/>
    </source>
</evidence>
<evidence type="ECO:0000256" key="3">
    <source>
        <dbReference type="ARBA" id="ARBA00022490"/>
    </source>
</evidence>
<dbReference type="GO" id="GO:0005737">
    <property type="term" value="C:cytoplasm"/>
    <property type="evidence" value="ECO:0007669"/>
    <property type="project" value="UniProtKB-SubCell"/>
</dbReference>
<keyword evidence="4 13" id="KW-0479">Metal-binding</keyword>
<dbReference type="PANTHER" id="PTHR11067">
    <property type="entry name" value="INOSINE TRIPHOSPHATE PYROPHOSPHATASE/HAM1 PROTEIN"/>
    <property type="match status" value="1"/>
</dbReference>
<accession>A0A8T0DIJ0</accession>
<feature type="binding site" evidence="13">
    <location>
        <position position="67"/>
    </location>
    <ligand>
        <name>Mg(2+)</name>
        <dbReference type="ChEBI" id="CHEBI:18420"/>
    </ligand>
</feature>
<dbReference type="FunFam" id="3.90.950.10:FF:000003">
    <property type="entry name" value="Inosine triphosphate pyrophosphatase"/>
    <property type="match status" value="1"/>
</dbReference>
<reference evidence="15 16" key="1">
    <citation type="submission" date="2019-07" db="EMBL/GenBank/DDBJ databases">
        <title>Annotation for the trematode Paragonimus westermani.</title>
        <authorList>
            <person name="Choi Y.-J."/>
        </authorList>
    </citation>
    <scope>NUCLEOTIDE SEQUENCE [LARGE SCALE GENOMIC DNA]</scope>
    <source>
        <strain evidence="15">180907_Pwestermani</strain>
    </source>
</reference>
<dbReference type="GO" id="GO:0009204">
    <property type="term" value="P:deoxyribonucleoside triphosphate catabolic process"/>
    <property type="evidence" value="ECO:0007669"/>
    <property type="project" value="UniProtKB-UniRule"/>
</dbReference>
<dbReference type="Proteomes" id="UP000699462">
    <property type="component" value="Unassembled WGS sequence"/>
</dbReference>
<organism evidence="15 16">
    <name type="scientific">Paragonimus westermani</name>
    <dbReference type="NCBI Taxonomy" id="34504"/>
    <lineage>
        <taxon>Eukaryota</taxon>
        <taxon>Metazoa</taxon>
        <taxon>Spiralia</taxon>
        <taxon>Lophotrochozoa</taxon>
        <taxon>Platyhelminthes</taxon>
        <taxon>Trematoda</taxon>
        <taxon>Digenea</taxon>
        <taxon>Plagiorchiida</taxon>
        <taxon>Troglotremata</taxon>
        <taxon>Troglotrematidae</taxon>
        <taxon>Paragonimus</taxon>
    </lineage>
</organism>
<comment type="catalytic activity">
    <reaction evidence="12">
        <text>N(6)-hydroxy-dATP + H2O = N(6)-hydroxy-dAMP + diphosphate + H(+)</text>
        <dbReference type="Rhea" id="RHEA:83971"/>
        <dbReference type="ChEBI" id="CHEBI:15377"/>
        <dbReference type="ChEBI" id="CHEBI:15378"/>
        <dbReference type="ChEBI" id="CHEBI:33019"/>
        <dbReference type="ChEBI" id="CHEBI:233529"/>
        <dbReference type="ChEBI" id="CHEBI:233530"/>
    </reaction>
    <physiologicalReaction direction="left-to-right" evidence="12">
        <dbReference type="Rhea" id="RHEA:83972"/>
    </physiologicalReaction>
</comment>
<dbReference type="Pfam" id="PF01725">
    <property type="entry name" value="Ham1p_like"/>
    <property type="match status" value="1"/>
</dbReference>
<evidence type="ECO:0000256" key="10">
    <source>
        <dbReference type="ARBA" id="ARBA00093218"/>
    </source>
</evidence>
<evidence type="ECO:0000256" key="8">
    <source>
        <dbReference type="ARBA" id="ARBA00023080"/>
    </source>
</evidence>
<comment type="caution">
    <text evidence="15">The sequence shown here is derived from an EMBL/GenBank/DDBJ whole genome shotgun (WGS) entry which is preliminary data.</text>
</comment>
<evidence type="ECO:0000256" key="4">
    <source>
        <dbReference type="ARBA" id="ARBA00022723"/>
    </source>
</evidence>
<name>A0A8T0DIJ0_9TREM</name>
<evidence type="ECO:0000256" key="13">
    <source>
        <dbReference type="HAMAP-Rule" id="MF_03148"/>
    </source>
</evidence>
<keyword evidence="3 13" id="KW-0963">Cytoplasm</keyword>
<dbReference type="InterPro" id="IPR029001">
    <property type="entry name" value="ITPase-like_fam"/>
</dbReference>
<keyword evidence="13" id="KW-0464">Manganese</keyword>
<dbReference type="HAMAP" id="MF_03148">
    <property type="entry name" value="HAM1_NTPase"/>
    <property type="match status" value="1"/>
</dbReference>
<evidence type="ECO:0000256" key="11">
    <source>
        <dbReference type="ARBA" id="ARBA00093255"/>
    </source>
</evidence>
<dbReference type="GO" id="GO:0036222">
    <property type="term" value="F:XTP diphosphatase activity"/>
    <property type="evidence" value="ECO:0007669"/>
    <property type="project" value="UniProtKB-UniRule"/>
</dbReference>
<feature type="binding site" evidence="13">
    <location>
        <position position="51"/>
    </location>
    <ligand>
        <name>ITP</name>
        <dbReference type="ChEBI" id="CHEBI:61402"/>
    </ligand>
</feature>
<dbReference type="SUPFAM" id="SSF52972">
    <property type="entry name" value="ITPase-like"/>
    <property type="match status" value="1"/>
</dbReference>
<comment type="catalytic activity">
    <reaction evidence="11">
        <text>dITP + H2O = dIMP + diphosphate + H(+)</text>
        <dbReference type="Rhea" id="RHEA:28342"/>
        <dbReference type="ChEBI" id="CHEBI:15377"/>
        <dbReference type="ChEBI" id="CHEBI:15378"/>
        <dbReference type="ChEBI" id="CHEBI:33019"/>
        <dbReference type="ChEBI" id="CHEBI:61194"/>
        <dbReference type="ChEBI" id="CHEBI:61382"/>
        <dbReference type="EC" id="3.6.1.66"/>
    </reaction>
    <physiologicalReaction direction="left-to-right" evidence="11">
        <dbReference type="Rhea" id="RHEA:28343"/>
    </physiologicalReaction>
</comment>
<comment type="subcellular location">
    <subcellularLocation>
        <location evidence="1 13">Cytoplasm</location>
    </subcellularLocation>
</comment>
<evidence type="ECO:0000256" key="7">
    <source>
        <dbReference type="ARBA" id="ARBA00022842"/>
    </source>
</evidence>
<feature type="binding site" evidence="13">
    <location>
        <begin position="143"/>
        <end position="146"/>
    </location>
    <ligand>
        <name>ITP</name>
        <dbReference type="ChEBI" id="CHEBI:61402"/>
    </ligand>
</feature>
<dbReference type="CDD" id="cd00515">
    <property type="entry name" value="HAM1"/>
    <property type="match status" value="1"/>
</dbReference>
<comment type="cofactor">
    <cofactor evidence="13">
        <name>Mg(2+)</name>
        <dbReference type="ChEBI" id="CHEBI:18420"/>
    </cofactor>
    <cofactor evidence="13">
        <name>Mn(2+)</name>
        <dbReference type="ChEBI" id="CHEBI:29035"/>
    </cofactor>
    <text evidence="13">Binds 1 divalent metal cation per subunit; can use either Mg(2+) or Mn(2+).</text>
</comment>
<comment type="function">
    <text evidence="9">Pyrophosphatase that hydrolyzes the non-canonical purine nucleotides inosine triphosphate (ITP), deoxyinosine triphosphate (dITP) as well as 2'-deoxy-N-6-hydroxylaminopurine triphosphate (dHAPTP) and xanthosine 5'-triphosphate (XTP) to their respective monophosphate derivatives. The enzyme does not distinguish between the deoxy- and ribose forms. Probably excludes non-canonical purines from RNA and DNA precursor pools, thus preventing their incorporation into RNA and DNA and avoiding chromosomal lesions.</text>
</comment>
<dbReference type="EMBL" id="JTDF01003580">
    <property type="protein sequence ID" value="KAF8567689.1"/>
    <property type="molecule type" value="Genomic_DNA"/>
</dbReference>
<dbReference type="EC" id="3.6.1.66" evidence="13"/>
<sequence>MKLPIHFVTGNPNKLAEVVKILGPEYMDKIKAVSLDLPELQGTMDEISHEKCLAASKLVDGPVLTEDTSLCFEALNGMPGPFIKWFLQSLGPEGLPRLLADFDDKRASAVCTFAFCPGKGQGVHLFTGRTEGRIVAPRGPQNFGWDPIFQPDGFTQTYAEMDKETKNSISHRFKSLMQVKSFLEQELKQEENC</sequence>
<dbReference type="InterPro" id="IPR002637">
    <property type="entry name" value="RdgB/HAM1"/>
</dbReference>
<dbReference type="GO" id="GO:0035870">
    <property type="term" value="F:dITP diphosphatase activity"/>
    <property type="evidence" value="ECO:0007669"/>
    <property type="project" value="UniProtKB-UniRule"/>
</dbReference>
<comment type="catalytic activity">
    <reaction evidence="13">
        <text>XTP + H2O = XMP + diphosphate + H(+)</text>
        <dbReference type="Rhea" id="RHEA:28610"/>
        <dbReference type="ChEBI" id="CHEBI:15377"/>
        <dbReference type="ChEBI" id="CHEBI:15378"/>
        <dbReference type="ChEBI" id="CHEBI:33019"/>
        <dbReference type="ChEBI" id="CHEBI:57464"/>
        <dbReference type="ChEBI" id="CHEBI:61314"/>
        <dbReference type="EC" id="3.6.1.66"/>
    </reaction>
</comment>
<evidence type="ECO:0000256" key="5">
    <source>
        <dbReference type="ARBA" id="ARBA00022741"/>
    </source>
</evidence>
<evidence type="ECO:0000313" key="15">
    <source>
        <dbReference type="EMBL" id="KAF8567689.1"/>
    </source>
</evidence>
<feature type="binding site" evidence="13">
    <location>
        <position position="39"/>
    </location>
    <ligand>
        <name>Mg(2+)</name>
        <dbReference type="ChEBI" id="CHEBI:18420"/>
    </ligand>
</feature>
<dbReference type="GO" id="GO:0009117">
    <property type="term" value="P:nucleotide metabolic process"/>
    <property type="evidence" value="ECO:0007669"/>
    <property type="project" value="UniProtKB-KW"/>
</dbReference>
<comment type="catalytic activity">
    <reaction evidence="10">
        <text>ITP + H2O = IMP + diphosphate + H(+)</text>
        <dbReference type="Rhea" id="RHEA:29399"/>
        <dbReference type="ChEBI" id="CHEBI:15377"/>
        <dbReference type="ChEBI" id="CHEBI:15378"/>
        <dbReference type="ChEBI" id="CHEBI:33019"/>
        <dbReference type="ChEBI" id="CHEBI:58053"/>
        <dbReference type="ChEBI" id="CHEBI:61402"/>
        <dbReference type="EC" id="3.6.1.66"/>
    </reaction>
    <physiologicalReaction direction="left-to-right" evidence="10">
        <dbReference type="Rhea" id="RHEA:29400"/>
    </physiologicalReaction>
</comment>
<dbReference type="NCBIfam" id="TIGR00042">
    <property type="entry name" value="RdgB/HAM1 family non-canonical purine NTP pyrophosphatase"/>
    <property type="match status" value="1"/>
</dbReference>
<dbReference type="PANTHER" id="PTHR11067:SF9">
    <property type="entry name" value="INOSINE TRIPHOSPHATE PYROPHOSPHATASE"/>
    <property type="match status" value="1"/>
</dbReference>
<evidence type="ECO:0000256" key="2">
    <source>
        <dbReference type="ARBA" id="ARBA00008023"/>
    </source>
</evidence>
<dbReference type="InterPro" id="IPR027502">
    <property type="entry name" value="ITPase"/>
</dbReference>
<feature type="binding site" evidence="13">
    <location>
        <begin position="67"/>
        <end position="68"/>
    </location>
    <ligand>
        <name>ITP</name>
        <dbReference type="ChEBI" id="CHEBI:61402"/>
    </ligand>
</feature>
<comment type="subunit">
    <text evidence="13">Homodimer.</text>
</comment>
<protein>
    <recommendedName>
        <fullName evidence="13">Inosine triphosphate pyrophosphatase</fullName>
        <shortName evidence="13">ITPase</shortName>
        <shortName evidence="13">Inosine triphosphatase</shortName>
        <ecNumber evidence="13">3.6.1.66</ecNumber>
    </recommendedName>
    <alternativeName>
        <fullName evidence="13">Non-canonical purine NTP pyrophosphatase</fullName>
    </alternativeName>
    <alternativeName>
        <fullName evidence="13">Non-standard purine NTP pyrophosphatase</fullName>
    </alternativeName>
    <alternativeName>
        <fullName evidence="13">Nucleoside-triphosphate diphosphatase</fullName>
    </alternativeName>
    <alternativeName>
        <fullName evidence="13">Nucleoside-triphosphate pyrophosphatase</fullName>
        <shortName evidence="13">NTPase</shortName>
    </alternativeName>
    <alternativeName>
        <fullName evidence="13">XTP/dITP diphosphatase</fullName>
    </alternativeName>
</protein>
<dbReference type="GO" id="GO:0000166">
    <property type="term" value="F:nucleotide binding"/>
    <property type="evidence" value="ECO:0007669"/>
    <property type="project" value="UniProtKB-KW"/>
</dbReference>
<dbReference type="Gene3D" id="3.90.950.10">
    <property type="match status" value="1"/>
</dbReference>
<keyword evidence="16" id="KW-1185">Reference proteome</keyword>
<comment type="function">
    <text evidence="13">Pyrophosphatase that hydrolyzes non-canonical purine nucleotides such as inosine triphosphate (ITP), deoxyinosine triphosphate (dITP) or xanthosine 5'-triphosphate (XTP) to their respective monophosphate derivatives. The enzyme does not distinguish between the deoxy- and ribose forms. Probably excludes non-canonical purines from RNA and DNA precursor pools, thus preventing their incorporation into RNA and DNA and avoiding chromosomal lesions.</text>
</comment>
<gene>
    <name evidence="15" type="ORF">P879_08483</name>
</gene>
<dbReference type="GO" id="GO:0046872">
    <property type="term" value="F:metal ion binding"/>
    <property type="evidence" value="ECO:0007669"/>
    <property type="project" value="UniProtKB-KW"/>
</dbReference>
<keyword evidence="6 13" id="KW-0378">Hydrolase</keyword>
<comment type="similarity">
    <text evidence="2 13 14">Belongs to the HAM1 NTPase family.</text>
</comment>
<evidence type="ECO:0000256" key="12">
    <source>
        <dbReference type="ARBA" id="ARBA00093271"/>
    </source>
</evidence>
<dbReference type="OrthoDB" id="6288734at2759"/>
<dbReference type="AlphaFoldDB" id="A0A8T0DIJ0"/>
<keyword evidence="5 13" id="KW-0547">Nucleotide-binding</keyword>
<keyword evidence="8 13" id="KW-0546">Nucleotide metabolism</keyword>
<feature type="binding site" evidence="13">
    <location>
        <begin position="171"/>
        <end position="172"/>
    </location>
    <ligand>
        <name>ITP</name>
        <dbReference type="ChEBI" id="CHEBI:61402"/>
    </ligand>
</feature>
<feature type="binding site" evidence="13">
    <location>
        <position position="166"/>
    </location>
    <ligand>
        <name>ITP</name>
        <dbReference type="ChEBI" id="CHEBI:61402"/>
    </ligand>
</feature>
<dbReference type="GO" id="GO:0036220">
    <property type="term" value="F:ITP diphosphatase activity"/>
    <property type="evidence" value="ECO:0007669"/>
    <property type="project" value="UniProtKB-UniRule"/>
</dbReference>
<proteinExistence type="inferred from homology"/>
<feature type="binding site" evidence="13">
    <location>
        <begin position="9"/>
        <end position="14"/>
    </location>
    <ligand>
        <name>ITP</name>
        <dbReference type="ChEBI" id="CHEBI:61402"/>
    </ligand>
</feature>
<evidence type="ECO:0000256" key="6">
    <source>
        <dbReference type="ARBA" id="ARBA00022801"/>
    </source>
</evidence>
<evidence type="ECO:0000256" key="14">
    <source>
        <dbReference type="RuleBase" id="RU003781"/>
    </source>
</evidence>
<evidence type="ECO:0000256" key="9">
    <source>
        <dbReference type="ARBA" id="ARBA00054940"/>
    </source>
</evidence>
<keyword evidence="7 13" id="KW-0460">Magnesium</keyword>